<reference evidence="2" key="1">
    <citation type="submission" date="2022-11" db="UniProtKB">
        <authorList>
            <consortium name="WormBaseParasite"/>
        </authorList>
    </citation>
    <scope>IDENTIFICATION</scope>
</reference>
<evidence type="ECO:0000313" key="1">
    <source>
        <dbReference type="Proteomes" id="UP000887576"/>
    </source>
</evidence>
<accession>A0AC34Q7N4</accession>
<dbReference type="WBParaSite" id="JU765_v2.g13757.t1">
    <property type="protein sequence ID" value="JU765_v2.g13757.t1"/>
    <property type="gene ID" value="JU765_v2.g13757"/>
</dbReference>
<protein>
    <submittedName>
        <fullName evidence="2">Protein tyrosine phosphatase</fullName>
    </submittedName>
</protein>
<proteinExistence type="predicted"/>
<sequence>MPYEDTRIMLHPTKKNKHGYINASNIQIPINDRLFKYILTQNPLKTTIDDFYQMIWESDTRIVISFMDKNESHAEIYWPTKINEKLSIGDFSIRQQSSTITKGLTTTILNVKCLSSGEKRIIYHLNFTAFKKDLDGVPANIETFLSFVDAVNSFKRHIENEKMHDGDSGVFIPSLFNSRKNSYSRSRSKSTTRSTFMDVTNKIRSQSVEQVEQGNRWKRKFITNPTNQQSTSSNTSEISGISSTSNSSSGSTSFRTEYLEQQNPIIVHCMDGSSISGLYVLIEVIVHCIENNVNVEIPKLLRLLRQQRSSLIKNIHQYKFAYEAILVYLQRSRLI</sequence>
<name>A0AC34Q7N4_9BILA</name>
<dbReference type="Proteomes" id="UP000887576">
    <property type="component" value="Unplaced"/>
</dbReference>
<organism evidence="1 2">
    <name type="scientific">Panagrolaimus sp. JU765</name>
    <dbReference type="NCBI Taxonomy" id="591449"/>
    <lineage>
        <taxon>Eukaryota</taxon>
        <taxon>Metazoa</taxon>
        <taxon>Ecdysozoa</taxon>
        <taxon>Nematoda</taxon>
        <taxon>Chromadorea</taxon>
        <taxon>Rhabditida</taxon>
        <taxon>Tylenchina</taxon>
        <taxon>Panagrolaimomorpha</taxon>
        <taxon>Panagrolaimoidea</taxon>
        <taxon>Panagrolaimidae</taxon>
        <taxon>Panagrolaimus</taxon>
    </lineage>
</organism>
<evidence type="ECO:0000313" key="2">
    <source>
        <dbReference type="WBParaSite" id="JU765_v2.g13757.t1"/>
    </source>
</evidence>